<keyword evidence="1" id="KW-0808">Transferase</keyword>
<reference evidence="3 4" key="1">
    <citation type="journal article" date="2017" name="Int. J. Syst. Evol. Microbiol.">
        <title>Arachidicoccus ginsenosidivorans sp. nov., with ginsenoside-converting activity isolated from ginseng cultivating soil.</title>
        <authorList>
            <person name="Siddiqi M.Z."/>
            <person name="Aslam Z."/>
            <person name="Im W.T."/>
        </authorList>
    </citation>
    <scope>NUCLEOTIDE SEQUENCE [LARGE SCALE GENOMIC DNA]</scope>
    <source>
        <strain evidence="3 4">Gsoil 809</strain>
    </source>
</reference>
<protein>
    <recommendedName>
        <fullName evidence="2">AdoMet activation domain-containing protein</fullName>
    </recommendedName>
</protein>
<dbReference type="Pfam" id="PF02965">
    <property type="entry name" value="Met_synt_B12"/>
    <property type="match status" value="1"/>
</dbReference>
<gene>
    <name evidence="3" type="ORF">FSB73_18565</name>
</gene>
<proteinExistence type="predicted"/>
<dbReference type="GO" id="GO:0005829">
    <property type="term" value="C:cytosol"/>
    <property type="evidence" value="ECO:0007669"/>
    <property type="project" value="TreeGrafter"/>
</dbReference>
<evidence type="ECO:0000313" key="4">
    <source>
        <dbReference type="Proteomes" id="UP000321291"/>
    </source>
</evidence>
<dbReference type="SUPFAM" id="SSF56507">
    <property type="entry name" value="Methionine synthase activation domain-like"/>
    <property type="match status" value="1"/>
</dbReference>
<dbReference type="InterPro" id="IPR004223">
    <property type="entry name" value="VitB12-dep_Met_synth_activ_dom"/>
</dbReference>
<evidence type="ECO:0000259" key="2">
    <source>
        <dbReference type="PROSITE" id="PS50974"/>
    </source>
</evidence>
<dbReference type="EMBL" id="CP042434">
    <property type="protein sequence ID" value="QEC73368.1"/>
    <property type="molecule type" value="Genomic_DNA"/>
</dbReference>
<keyword evidence="4" id="KW-1185">Reference proteome</keyword>
<name>A0A5B8VT93_9BACT</name>
<sequence length="135" mass="15226">MGYDSDEHLSTDDLIHEKYNGIRPAPGYPACPDHTEKIKLFDLLEATQHIDIQLTESLAMHPASSVCGWYFSHPKSQYLGLAKLCPISMRIISKDRGGARSMQKNGCARLWNSGQIIMQPIQSICPFCVFELTLW</sequence>
<dbReference type="InterPro" id="IPR037010">
    <property type="entry name" value="VitB12-dep_Met_synth_activ_sf"/>
</dbReference>
<dbReference type="InterPro" id="IPR050554">
    <property type="entry name" value="Met_Synthase/Corrinoid"/>
</dbReference>
<dbReference type="AlphaFoldDB" id="A0A5B8VT93"/>
<dbReference type="GO" id="GO:0032259">
    <property type="term" value="P:methylation"/>
    <property type="evidence" value="ECO:0007669"/>
    <property type="project" value="UniProtKB-KW"/>
</dbReference>
<feature type="domain" description="AdoMet activation" evidence="2">
    <location>
        <begin position="1"/>
        <end position="116"/>
    </location>
</feature>
<dbReference type="PANTHER" id="PTHR45833">
    <property type="entry name" value="METHIONINE SYNTHASE"/>
    <property type="match status" value="1"/>
</dbReference>
<dbReference type="PROSITE" id="PS50974">
    <property type="entry name" value="ADOMET_ACTIVATION"/>
    <property type="match status" value="1"/>
</dbReference>
<dbReference type="KEGG" id="agi:FSB73_18565"/>
<dbReference type="Proteomes" id="UP000321291">
    <property type="component" value="Chromosome"/>
</dbReference>
<dbReference type="Gene3D" id="3.10.196.10">
    <property type="entry name" value="Vitamin B12-dependent methionine synthase, activation domain"/>
    <property type="match status" value="1"/>
</dbReference>
<dbReference type="GO" id="GO:0008705">
    <property type="term" value="F:methionine synthase activity"/>
    <property type="evidence" value="ECO:0007669"/>
    <property type="project" value="InterPro"/>
</dbReference>
<evidence type="ECO:0000313" key="3">
    <source>
        <dbReference type="EMBL" id="QEC73368.1"/>
    </source>
</evidence>
<keyword evidence="1" id="KW-0489">Methyltransferase</keyword>
<evidence type="ECO:0000256" key="1">
    <source>
        <dbReference type="PROSITE-ProRule" id="PRU00346"/>
    </source>
</evidence>
<organism evidence="3 4">
    <name type="scientific">Arachidicoccus ginsenosidivorans</name>
    <dbReference type="NCBI Taxonomy" id="496057"/>
    <lineage>
        <taxon>Bacteria</taxon>
        <taxon>Pseudomonadati</taxon>
        <taxon>Bacteroidota</taxon>
        <taxon>Chitinophagia</taxon>
        <taxon>Chitinophagales</taxon>
        <taxon>Chitinophagaceae</taxon>
        <taxon>Arachidicoccus</taxon>
    </lineage>
</organism>
<accession>A0A5B8VT93</accession>